<keyword evidence="6 10" id="KW-0645">Protease</keyword>
<feature type="region of interest" description="Disordered" evidence="8">
    <location>
        <begin position="168"/>
        <end position="190"/>
    </location>
</feature>
<evidence type="ECO:0000256" key="7">
    <source>
        <dbReference type="ARBA" id="ARBA00029927"/>
    </source>
</evidence>
<dbReference type="Proteomes" id="UP001049518">
    <property type="component" value="Chromosome"/>
</dbReference>
<dbReference type="RefSeq" id="WP_231329446.1">
    <property type="nucleotide sequence ID" value="NZ_CP059572.1"/>
</dbReference>
<accession>A0ABX8QYA2</accession>
<proteinExistence type="inferred from homology"/>
<evidence type="ECO:0000256" key="2">
    <source>
        <dbReference type="ARBA" id="ARBA00006571"/>
    </source>
</evidence>
<feature type="signal peptide" evidence="9">
    <location>
        <begin position="1"/>
        <end position="27"/>
    </location>
</feature>
<keyword evidence="9" id="KW-0732">Signal</keyword>
<gene>
    <name evidence="10" type="ORF">AGRA3207_004976</name>
</gene>
<name>A0ABX8QYA2_9ACTN</name>
<dbReference type="Pfam" id="PF02031">
    <property type="entry name" value="Peptidase_M7"/>
    <property type="match status" value="1"/>
</dbReference>
<dbReference type="InterPro" id="IPR024079">
    <property type="entry name" value="MetalloPept_cat_dom_sf"/>
</dbReference>
<evidence type="ECO:0000256" key="5">
    <source>
        <dbReference type="ARBA" id="ARBA00022723"/>
    </source>
</evidence>
<evidence type="ECO:0000256" key="6">
    <source>
        <dbReference type="ARBA" id="ARBA00023049"/>
    </source>
</evidence>
<organism evidence="10 11">
    <name type="scientific">Actinomadura graeca</name>
    <dbReference type="NCBI Taxonomy" id="2750812"/>
    <lineage>
        <taxon>Bacteria</taxon>
        <taxon>Bacillati</taxon>
        <taxon>Actinomycetota</taxon>
        <taxon>Actinomycetes</taxon>
        <taxon>Streptosporangiales</taxon>
        <taxon>Thermomonosporaceae</taxon>
        <taxon>Actinomadura</taxon>
    </lineage>
</organism>
<dbReference type="InterPro" id="IPR000013">
    <property type="entry name" value="Peptidase_M7"/>
</dbReference>
<dbReference type="EMBL" id="CP059572">
    <property type="protein sequence ID" value="QXJ23775.1"/>
    <property type="molecule type" value="Genomic_DNA"/>
</dbReference>
<comment type="similarity">
    <text evidence="2">Belongs to the peptidase M7 family.</text>
</comment>
<evidence type="ECO:0000313" key="10">
    <source>
        <dbReference type="EMBL" id="QXJ23775.1"/>
    </source>
</evidence>
<comment type="catalytic activity">
    <reaction evidence="1">
        <text>Hydrolyzes proteins with a preference for Tyr or Phe in the P1' position. Has no action on amino-acid p-nitroanilides.</text>
        <dbReference type="EC" id="3.4.24.77"/>
    </reaction>
</comment>
<sequence length="190" mass="19914">MFPTRFVAAVLGGVAALVLAGATGAAAAPQRAPAQTTIYYDASQAAELTAQVDEAAEIWNTRVTNVRLVKGQAGITVTTAQNGSAPGTASCVGCTRGQIYFYRNQIKSSGAAPLRVIVHEFGHILSLEHPPDIGNCDKVMAGGRCDNPYPNADERAAVDRFWGRGLLHPKPGPDHADENEVLAAPAPAIR</sequence>
<keyword evidence="5" id="KW-0479">Metal-binding</keyword>
<keyword evidence="6 10" id="KW-0482">Metalloprotease</keyword>
<dbReference type="EC" id="3.4.24.77" evidence="3"/>
<evidence type="ECO:0000313" key="11">
    <source>
        <dbReference type="Proteomes" id="UP001049518"/>
    </source>
</evidence>
<evidence type="ECO:0000256" key="8">
    <source>
        <dbReference type="SAM" id="MobiDB-lite"/>
    </source>
</evidence>
<feature type="chain" id="PRO_5045463125" description="Extracellular small neutral protease" evidence="9">
    <location>
        <begin position="28"/>
        <end position="190"/>
    </location>
</feature>
<dbReference type="SUPFAM" id="SSF55486">
    <property type="entry name" value="Metalloproteases ('zincins'), catalytic domain"/>
    <property type="match status" value="1"/>
</dbReference>
<keyword evidence="10" id="KW-0378">Hydrolase</keyword>
<evidence type="ECO:0000256" key="3">
    <source>
        <dbReference type="ARBA" id="ARBA00012325"/>
    </source>
</evidence>
<dbReference type="GO" id="GO:0008237">
    <property type="term" value="F:metallopeptidase activity"/>
    <property type="evidence" value="ECO:0007669"/>
    <property type="project" value="UniProtKB-KW"/>
</dbReference>
<evidence type="ECO:0000256" key="1">
    <source>
        <dbReference type="ARBA" id="ARBA00000612"/>
    </source>
</evidence>
<evidence type="ECO:0000256" key="9">
    <source>
        <dbReference type="SAM" id="SignalP"/>
    </source>
</evidence>
<keyword evidence="11" id="KW-1185">Reference proteome</keyword>
<protein>
    <recommendedName>
        <fullName evidence="4">Extracellular small neutral protease</fullName>
        <ecNumber evidence="3">3.4.24.77</ecNumber>
    </recommendedName>
    <alternativeName>
        <fullName evidence="7">Snapalysin</fullName>
    </alternativeName>
</protein>
<dbReference type="PRINTS" id="PR00787">
    <property type="entry name" value="NEUTRALPTASE"/>
</dbReference>
<reference evidence="10" key="1">
    <citation type="submission" date="2020-07" db="EMBL/GenBank/DDBJ databases">
        <authorList>
            <person name="Tarantini F.S."/>
            <person name="Hong K.W."/>
            <person name="Chan K.G."/>
        </authorList>
    </citation>
    <scope>NUCLEOTIDE SEQUENCE</scope>
    <source>
        <strain evidence="10">32-07</strain>
    </source>
</reference>
<evidence type="ECO:0000256" key="4">
    <source>
        <dbReference type="ARBA" id="ARBA00019129"/>
    </source>
</evidence>
<dbReference type="Gene3D" id="3.40.390.10">
    <property type="entry name" value="Collagenase (Catalytic Domain)"/>
    <property type="match status" value="1"/>
</dbReference>